<dbReference type="Pfam" id="PF00994">
    <property type="entry name" value="MoCF_biosynth"/>
    <property type="match status" value="1"/>
</dbReference>
<dbReference type="InterPro" id="IPR036425">
    <property type="entry name" value="MoaB/Mog-like_dom_sf"/>
</dbReference>
<keyword evidence="6 11" id="KW-0808">Transferase</keyword>
<dbReference type="EC" id="2.10.1.1" evidence="11"/>
<dbReference type="InterPro" id="IPR036688">
    <property type="entry name" value="MoeA_C_domain_IV_sf"/>
</dbReference>
<feature type="domain" description="MoaB/Mog" evidence="12">
    <location>
        <begin position="179"/>
        <end position="331"/>
    </location>
</feature>
<gene>
    <name evidence="13" type="ORF">A2Z86_00580</name>
</gene>
<dbReference type="PANTHER" id="PTHR10192">
    <property type="entry name" value="MOLYBDOPTERIN BIOSYNTHESIS PROTEIN"/>
    <property type="match status" value="1"/>
</dbReference>
<evidence type="ECO:0000256" key="6">
    <source>
        <dbReference type="ARBA" id="ARBA00022679"/>
    </source>
</evidence>
<dbReference type="GO" id="GO:0005829">
    <property type="term" value="C:cytosol"/>
    <property type="evidence" value="ECO:0007669"/>
    <property type="project" value="TreeGrafter"/>
</dbReference>
<dbReference type="GO" id="GO:0046872">
    <property type="term" value="F:metal ion binding"/>
    <property type="evidence" value="ECO:0007669"/>
    <property type="project" value="UniProtKB-UniRule"/>
</dbReference>
<dbReference type="SUPFAM" id="SSF63882">
    <property type="entry name" value="MoeA N-terminal region -like"/>
    <property type="match status" value="1"/>
</dbReference>
<dbReference type="InterPro" id="IPR001453">
    <property type="entry name" value="MoaB/Mog_dom"/>
</dbReference>
<reference evidence="13 14" key="1">
    <citation type="journal article" date="2016" name="Nat. Commun.">
        <title>Thousands of microbial genomes shed light on interconnected biogeochemical processes in an aquifer system.</title>
        <authorList>
            <person name="Anantharaman K."/>
            <person name="Brown C.T."/>
            <person name="Hug L.A."/>
            <person name="Sharon I."/>
            <person name="Castelle C.J."/>
            <person name="Probst A.J."/>
            <person name="Thomas B.C."/>
            <person name="Singh A."/>
            <person name="Wilkins M.J."/>
            <person name="Karaoz U."/>
            <person name="Brodie E.L."/>
            <person name="Williams K.H."/>
            <person name="Hubbard S.S."/>
            <person name="Banfield J.F."/>
        </authorList>
    </citation>
    <scope>NUCLEOTIDE SEQUENCE [LARGE SCALE GENOMIC DNA]</scope>
</reference>
<evidence type="ECO:0000259" key="12">
    <source>
        <dbReference type="SMART" id="SM00852"/>
    </source>
</evidence>
<evidence type="ECO:0000256" key="10">
    <source>
        <dbReference type="ARBA" id="ARBA00047317"/>
    </source>
</evidence>
<keyword evidence="9 11" id="KW-0501">Molybdenum cofactor biosynthesis</keyword>
<dbReference type="AlphaFoldDB" id="A0A1F5YGL0"/>
<comment type="caution">
    <text evidence="13">The sequence shown here is derived from an EMBL/GenBank/DDBJ whole genome shotgun (WGS) entry which is preliminary data.</text>
</comment>
<evidence type="ECO:0000256" key="5">
    <source>
        <dbReference type="ARBA" id="ARBA00022505"/>
    </source>
</evidence>
<dbReference type="Pfam" id="PF03454">
    <property type="entry name" value="MoeA_C"/>
    <property type="match status" value="1"/>
</dbReference>
<dbReference type="NCBIfam" id="TIGR00177">
    <property type="entry name" value="molyb_syn"/>
    <property type="match status" value="1"/>
</dbReference>
<dbReference type="InterPro" id="IPR005110">
    <property type="entry name" value="MoeA_linker/N"/>
</dbReference>
<protein>
    <recommendedName>
        <fullName evidence="11">Molybdopterin molybdenumtransferase</fullName>
        <ecNumber evidence="11">2.10.1.1</ecNumber>
    </recommendedName>
</protein>
<comment type="catalytic activity">
    <reaction evidence="10">
        <text>adenylyl-molybdopterin + molybdate = Mo-molybdopterin + AMP + H(+)</text>
        <dbReference type="Rhea" id="RHEA:35047"/>
        <dbReference type="ChEBI" id="CHEBI:15378"/>
        <dbReference type="ChEBI" id="CHEBI:36264"/>
        <dbReference type="ChEBI" id="CHEBI:62727"/>
        <dbReference type="ChEBI" id="CHEBI:71302"/>
        <dbReference type="ChEBI" id="CHEBI:456215"/>
        <dbReference type="EC" id="2.10.1.1"/>
    </reaction>
</comment>
<dbReference type="Gene3D" id="3.40.980.10">
    <property type="entry name" value="MoaB/Mog-like domain"/>
    <property type="match status" value="1"/>
</dbReference>
<dbReference type="GO" id="GO:0006777">
    <property type="term" value="P:Mo-molybdopterin cofactor biosynthetic process"/>
    <property type="evidence" value="ECO:0007669"/>
    <property type="project" value="UniProtKB-UniRule"/>
</dbReference>
<proteinExistence type="inferred from homology"/>
<dbReference type="FunFam" id="3.40.980.10:FF:000004">
    <property type="entry name" value="Molybdopterin molybdenumtransferase"/>
    <property type="match status" value="1"/>
</dbReference>
<evidence type="ECO:0000313" key="13">
    <source>
        <dbReference type="EMBL" id="OGF99310.1"/>
    </source>
</evidence>
<evidence type="ECO:0000256" key="9">
    <source>
        <dbReference type="ARBA" id="ARBA00023150"/>
    </source>
</evidence>
<evidence type="ECO:0000256" key="8">
    <source>
        <dbReference type="ARBA" id="ARBA00022842"/>
    </source>
</evidence>
<dbReference type="CDD" id="cd00887">
    <property type="entry name" value="MoeA"/>
    <property type="match status" value="1"/>
</dbReference>
<keyword evidence="8 11" id="KW-0460">Magnesium</keyword>
<dbReference type="InterPro" id="IPR005111">
    <property type="entry name" value="MoeA_C_domain_IV"/>
</dbReference>
<dbReference type="Gene3D" id="3.90.105.10">
    <property type="entry name" value="Molybdopterin biosynthesis moea protein, domain 2"/>
    <property type="match status" value="1"/>
</dbReference>
<evidence type="ECO:0000256" key="11">
    <source>
        <dbReference type="RuleBase" id="RU365090"/>
    </source>
</evidence>
<dbReference type="InterPro" id="IPR038987">
    <property type="entry name" value="MoeA-like"/>
</dbReference>
<evidence type="ECO:0000256" key="2">
    <source>
        <dbReference type="ARBA" id="ARBA00002901"/>
    </source>
</evidence>
<sequence length="419" mass="44330">MLSYREALALILVRLGPLPAGTVKLEEAAGRVLTQEIMAASDSPSFDNSAVDGYAVRVADTAGAAETAPVRLRLSGTVAAGAAAVPVLEPGAAIKIMTGARLPRGADAVIMKEFAGEQGRSVLLRRAVHDGENIRRRGAEFRKGQRVLSAGTRINVPAIGLVAAFGQAEVRVFGRPLVSIISTGSELVAPGAPRREGQIYDSNSVALAAACRELGVEVRYCARVADRRSELLKRLRRALHCSDVLLTAGGVSVGDKDLVRECCVELGVEEVFWRVAIKPGKPVYFGIRQTGTGKKTGGDSGGQLKAVFGLPGNPVAALLCFHQMVKPALLKMMGQASRKRPVLSALLVERLSKKAGRLEWVRGVLAAKGGALAVRPVTGQESHMLGGLAQAECLILFPASRVTLEKGSRVQVEILDWRG</sequence>
<comment type="cofactor">
    <cofactor evidence="1 11">
        <name>Mg(2+)</name>
        <dbReference type="ChEBI" id="CHEBI:18420"/>
    </cofactor>
</comment>
<dbReference type="PANTHER" id="PTHR10192:SF5">
    <property type="entry name" value="GEPHYRIN"/>
    <property type="match status" value="1"/>
</dbReference>
<dbReference type="SMART" id="SM00852">
    <property type="entry name" value="MoCF_biosynth"/>
    <property type="match status" value="1"/>
</dbReference>
<comment type="similarity">
    <text evidence="4 11">Belongs to the MoeA family.</text>
</comment>
<evidence type="ECO:0000313" key="14">
    <source>
        <dbReference type="Proteomes" id="UP000176992"/>
    </source>
</evidence>
<dbReference type="Gene3D" id="2.170.190.11">
    <property type="entry name" value="Molybdopterin biosynthesis moea protein, domain 3"/>
    <property type="match status" value="1"/>
</dbReference>
<dbReference type="UniPathway" id="UPA00344"/>
<dbReference type="EMBL" id="MFIV01000029">
    <property type="protein sequence ID" value="OGF99310.1"/>
    <property type="molecule type" value="Genomic_DNA"/>
</dbReference>
<dbReference type="InterPro" id="IPR036135">
    <property type="entry name" value="MoeA_linker/N_sf"/>
</dbReference>
<dbReference type="Pfam" id="PF03453">
    <property type="entry name" value="MoeA_N"/>
    <property type="match status" value="1"/>
</dbReference>
<dbReference type="GO" id="GO:0061599">
    <property type="term" value="F:molybdopterin molybdotransferase activity"/>
    <property type="evidence" value="ECO:0007669"/>
    <property type="project" value="UniProtKB-UniRule"/>
</dbReference>
<comment type="function">
    <text evidence="2 11">Catalyzes the insertion of molybdate into adenylated molybdopterin with the concomitant release of AMP.</text>
</comment>
<keyword evidence="5 11" id="KW-0500">Molybdenum</keyword>
<evidence type="ECO:0000256" key="3">
    <source>
        <dbReference type="ARBA" id="ARBA00005046"/>
    </source>
</evidence>
<dbReference type="Proteomes" id="UP000176992">
    <property type="component" value="Unassembled WGS sequence"/>
</dbReference>
<evidence type="ECO:0000256" key="7">
    <source>
        <dbReference type="ARBA" id="ARBA00022723"/>
    </source>
</evidence>
<comment type="pathway">
    <text evidence="3 11">Cofactor biosynthesis; molybdopterin biosynthesis.</text>
</comment>
<organism evidence="13 14">
    <name type="scientific">Candidatus Glassbacteria bacterium GWA2_58_10</name>
    <dbReference type="NCBI Taxonomy" id="1817865"/>
    <lineage>
        <taxon>Bacteria</taxon>
        <taxon>Candidatus Glassiibacteriota</taxon>
    </lineage>
</organism>
<evidence type="ECO:0000256" key="4">
    <source>
        <dbReference type="ARBA" id="ARBA00010763"/>
    </source>
</evidence>
<accession>A0A1F5YGL0</accession>
<dbReference type="NCBIfam" id="NF045515">
    <property type="entry name" value="Glp_gephyrin"/>
    <property type="match status" value="1"/>
</dbReference>
<keyword evidence="7 11" id="KW-0479">Metal-binding</keyword>
<dbReference type="SUPFAM" id="SSF63867">
    <property type="entry name" value="MoeA C-terminal domain-like"/>
    <property type="match status" value="1"/>
</dbReference>
<evidence type="ECO:0000256" key="1">
    <source>
        <dbReference type="ARBA" id="ARBA00001946"/>
    </source>
</evidence>
<dbReference type="SUPFAM" id="SSF53218">
    <property type="entry name" value="Molybdenum cofactor biosynthesis proteins"/>
    <property type="match status" value="1"/>
</dbReference>
<name>A0A1F5YGL0_9BACT</name>
<dbReference type="Gene3D" id="2.40.340.10">
    <property type="entry name" value="MoeA, C-terminal, domain IV"/>
    <property type="match status" value="1"/>
</dbReference>